<feature type="compositionally biased region" description="Low complexity" evidence="2">
    <location>
        <begin position="181"/>
        <end position="203"/>
    </location>
</feature>
<proteinExistence type="predicted"/>
<organism evidence="3 4">
    <name type="scientific">Prorocentrum cordatum</name>
    <dbReference type="NCBI Taxonomy" id="2364126"/>
    <lineage>
        <taxon>Eukaryota</taxon>
        <taxon>Sar</taxon>
        <taxon>Alveolata</taxon>
        <taxon>Dinophyceae</taxon>
        <taxon>Prorocentrales</taxon>
        <taxon>Prorocentraceae</taxon>
        <taxon>Prorocentrum</taxon>
    </lineage>
</organism>
<evidence type="ECO:0000256" key="1">
    <source>
        <dbReference type="SAM" id="Coils"/>
    </source>
</evidence>
<evidence type="ECO:0000313" key="3">
    <source>
        <dbReference type="EMBL" id="CAK0807306.1"/>
    </source>
</evidence>
<protein>
    <submittedName>
        <fullName evidence="3">Uncharacterized protein</fullName>
    </submittedName>
</protein>
<evidence type="ECO:0000256" key="2">
    <source>
        <dbReference type="SAM" id="MobiDB-lite"/>
    </source>
</evidence>
<feature type="compositionally biased region" description="Polar residues" evidence="2">
    <location>
        <begin position="210"/>
        <end position="219"/>
    </location>
</feature>
<feature type="compositionally biased region" description="Basic and acidic residues" evidence="2">
    <location>
        <begin position="17"/>
        <end position="26"/>
    </location>
</feature>
<feature type="compositionally biased region" description="Low complexity" evidence="2">
    <location>
        <begin position="252"/>
        <end position="265"/>
    </location>
</feature>
<feature type="coiled-coil region" evidence="1">
    <location>
        <begin position="380"/>
        <end position="432"/>
    </location>
</feature>
<sequence>MEALPEAAAGPAAPPLEGRRTLRFEDVSEAMDELEQENDQLREEVERLLSTQGRRPSQGSRRASSDLLEDGPRQRWSRAVSAVCSRRSSFAAASCRGSAELDGQLDAALVENHELSDRLRSLERERQRDREAQACHEAAVAELSARVRQLERENLDLEARNEELETRHAASSDGLEGSGSDGAAPARRGTPRGAGRGAPAAGARARRSTQRSAGRSSVATCRPEDELRPSLLRAETRSPSWRPSSQRRGRSRGSCWAARSSSKPSARSWACCWSSSARPRTTAGARRRCSRRSCSLCGCPPAVGPSPGRAGACCASSCTRPTRPRTPRPQDGATCAEPLGAEGQSGRSTAASAAGEGGGPRGSTGSTGSSGCDGGAQAELLALRQECGRLREEAAEARGDAARVPELLSDIIGLQDDELAAAQATVRELEAQARPDLLTRWFDSIACAGARPSPGPAAMPAPPS</sequence>
<keyword evidence="4" id="KW-1185">Reference proteome</keyword>
<keyword evidence="1" id="KW-0175">Coiled coil</keyword>
<dbReference type="EMBL" id="CAUYUJ010003892">
    <property type="protein sequence ID" value="CAK0807306.1"/>
    <property type="molecule type" value="Genomic_DNA"/>
</dbReference>
<feature type="region of interest" description="Disordered" evidence="2">
    <location>
        <begin position="318"/>
        <end position="373"/>
    </location>
</feature>
<evidence type="ECO:0000313" key="4">
    <source>
        <dbReference type="Proteomes" id="UP001189429"/>
    </source>
</evidence>
<comment type="caution">
    <text evidence="3">The sequence shown here is derived from an EMBL/GenBank/DDBJ whole genome shotgun (WGS) entry which is preliminary data.</text>
</comment>
<gene>
    <name evidence="3" type="ORF">PCOR1329_LOCUS13217</name>
</gene>
<feature type="compositionally biased region" description="Low complexity" evidence="2">
    <location>
        <begin position="1"/>
        <end position="11"/>
    </location>
</feature>
<dbReference type="Proteomes" id="UP001189429">
    <property type="component" value="Unassembled WGS sequence"/>
</dbReference>
<accession>A0ABN9QPM4</accession>
<name>A0ABN9QPM4_9DINO</name>
<reference evidence="3" key="1">
    <citation type="submission" date="2023-10" db="EMBL/GenBank/DDBJ databases">
        <authorList>
            <person name="Chen Y."/>
            <person name="Shah S."/>
            <person name="Dougan E. K."/>
            <person name="Thang M."/>
            <person name="Chan C."/>
        </authorList>
    </citation>
    <scope>NUCLEOTIDE SEQUENCE [LARGE SCALE GENOMIC DNA]</scope>
</reference>
<feature type="region of interest" description="Disordered" evidence="2">
    <location>
        <begin position="1"/>
        <end position="74"/>
    </location>
</feature>
<feature type="compositionally biased region" description="Low complexity" evidence="2">
    <location>
        <begin position="344"/>
        <end position="354"/>
    </location>
</feature>
<feature type="compositionally biased region" description="Basic and acidic residues" evidence="2">
    <location>
        <begin position="158"/>
        <end position="170"/>
    </location>
</feature>
<feature type="region of interest" description="Disordered" evidence="2">
    <location>
        <begin position="158"/>
        <end position="265"/>
    </location>
</feature>
<feature type="compositionally biased region" description="Polar residues" evidence="2">
    <location>
        <begin position="49"/>
        <end position="62"/>
    </location>
</feature>
<feature type="compositionally biased region" description="Acidic residues" evidence="2">
    <location>
        <begin position="27"/>
        <end position="38"/>
    </location>
</feature>